<reference evidence="2 3" key="1">
    <citation type="submission" date="2016-04" db="EMBL/GenBank/DDBJ databases">
        <title>Genome analyses suggest a sexual origin of heterokaryosis in a supposedly ancient asexual fungus.</title>
        <authorList>
            <person name="Ropars J."/>
            <person name="Sedzielewska K."/>
            <person name="Noel J."/>
            <person name="Charron P."/>
            <person name="Farinelli L."/>
            <person name="Marton T."/>
            <person name="Kruger M."/>
            <person name="Pelin A."/>
            <person name="Brachmann A."/>
            <person name="Corradi N."/>
        </authorList>
    </citation>
    <scope>NUCLEOTIDE SEQUENCE [LARGE SCALE GENOMIC DNA]</scope>
    <source>
        <strain evidence="2 3">C2</strain>
    </source>
</reference>
<evidence type="ECO:0000313" key="2">
    <source>
        <dbReference type="EMBL" id="PKK76324.1"/>
    </source>
</evidence>
<evidence type="ECO:0000256" key="1">
    <source>
        <dbReference type="SAM" id="Phobius"/>
    </source>
</evidence>
<sequence length="55" mass="6565">MYHVIAKLSSLRNSCLPPNHYMSISRIYFVFLFAPTKYLVSYGFNLNRKKINIFF</sequence>
<evidence type="ECO:0000313" key="3">
    <source>
        <dbReference type="Proteomes" id="UP000233469"/>
    </source>
</evidence>
<feature type="transmembrane region" description="Helical" evidence="1">
    <location>
        <begin position="20"/>
        <end position="40"/>
    </location>
</feature>
<gene>
    <name evidence="2" type="ORF">RhiirC2_174700</name>
</gene>
<organism evidence="2 3">
    <name type="scientific">Rhizophagus irregularis</name>
    <dbReference type="NCBI Taxonomy" id="588596"/>
    <lineage>
        <taxon>Eukaryota</taxon>
        <taxon>Fungi</taxon>
        <taxon>Fungi incertae sedis</taxon>
        <taxon>Mucoromycota</taxon>
        <taxon>Glomeromycotina</taxon>
        <taxon>Glomeromycetes</taxon>
        <taxon>Glomerales</taxon>
        <taxon>Glomeraceae</taxon>
        <taxon>Rhizophagus</taxon>
    </lineage>
</organism>
<comment type="caution">
    <text evidence="2">The sequence shown here is derived from an EMBL/GenBank/DDBJ whole genome shotgun (WGS) entry which is preliminary data.</text>
</comment>
<proteinExistence type="predicted"/>
<keyword evidence="1" id="KW-0812">Transmembrane</keyword>
<keyword evidence="1" id="KW-1133">Transmembrane helix</keyword>
<dbReference type="EMBL" id="LLXL01000190">
    <property type="protein sequence ID" value="PKK76324.1"/>
    <property type="molecule type" value="Genomic_DNA"/>
</dbReference>
<dbReference type="AlphaFoldDB" id="A0A2N1NR24"/>
<name>A0A2N1NR24_9GLOM</name>
<accession>A0A2N1NR24</accession>
<reference evidence="2 3" key="2">
    <citation type="submission" date="2017-10" db="EMBL/GenBank/DDBJ databases">
        <title>Extensive intraspecific genome diversity in a model arbuscular mycorrhizal fungus.</title>
        <authorList>
            <person name="Chen E.C.H."/>
            <person name="Morin E."/>
            <person name="Baudet D."/>
            <person name="Noel J."/>
            <person name="Ndikumana S."/>
            <person name="Charron P."/>
            <person name="St-Onge C."/>
            <person name="Giorgi J."/>
            <person name="Grigoriev I.V."/>
            <person name="Roux C."/>
            <person name="Martin F.M."/>
            <person name="Corradi N."/>
        </authorList>
    </citation>
    <scope>NUCLEOTIDE SEQUENCE [LARGE SCALE GENOMIC DNA]</scope>
    <source>
        <strain evidence="2 3">C2</strain>
    </source>
</reference>
<dbReference type="Proteomes" id="UP000233469">
    <property type="component" value="Unassembled WGS sequence"/>
</dbReference>
<keyword evidence="1" id="KW-0472">Membrane</keyword>
<protein>
    <submittedName>
        <fullName evidence="2">Uncharacterized protein</fullName>
    </submittedName>
</protein>